<comment type="activity regulation">
    <text evidence="5">Appears to be allosterically activated by the binding of pArg-containing polypeptides to the pArg-binding pocket localized in the C-terminal domain of McsB.</text>
</comment>
<feature type="binding site" evidence="5 6">
    <location>
        <begin position="197"/>
        <end position="202"/>
    </location>
    <ligand>
        <name>ATP</name>
        <dbReference type="ChEBI" id="CHEBI:30616"/>
    </ligand>
</feature>
<reference evidence="8" key="1">
    <citation type="submission" date="2020-10" db="EMBL/GenBank/DDBJ databases">
        <title>ChiBAC.</title>
        <authorList>
            <person name="Zenner C."/>
            <person name="Hitch T.C.A."/>
            <person name="Clavel T."/>
        </authorList>
    </citation>
    <scope>NUCLEOTIDE SEQUENCE</scope>
    <source>
        <strain evidence="8">DSM 107454</strain>
    </source>
</reference>
<dbReference type="Gene3D" id="3.30.590.10">
    <property type="entry name" value="Glutamine synthetase/guanido kinase, catalytic domain"/>
    <property type="match status" value="1"/>
</dbReference>
<feature type="domain" description="Phosphagen kinase C-terminal" evidence="7">
    <location>
        <begin position="13"/>
        <end position="244"/>
    </location>
</feature>
<keyword evidence="3 5" id="KW-0418">Kinase</keyword>
<dbReference type="GO" id="GO:0005615">
    <property type="term" value="C:extracellular space"/>
    <property type="evidence" value="ECO:0007669"/>
    <property type="project" value="TreeGrafter"/>
</dbReference>
<evidence type="ECO:0000256" key="1">
    <source>
        <dbReference type="ARBA" id="ARBA00022679"/>
    </source>
</evidence>
<dbReference type="SUPFAM" id="SSF55931">
    <property type="entry name" value="Glutamine synthetase/guanido kinase"/>
    <property type="match status" value="1"/>
</dbReference>
<feature type="binding site" evidence="5 6">
    <location>
        <begin position="16"/>
        <end position="20"/>
    </location>
    <ligand>
        <name>ATP</name>
        <dbReference type="ChEBI" id="CHEBI:30616"/>
    </ligand>
</feature>
<name>A0A9D5M0T9_9FIRM</name>
<dbReference type="InterPro" id="IPR023660">
    <property type="entry name" value="Arg_Kinase"/>
</dbReference>
<accession>A0A9D5M0T9</accession>
<dbReference type="EMBL" id="JADCKB010000003">
    <property type="protein sequence ID" value="MBE5039368.1"/>
    <property type="molecule type" value="Genomic_DNA"/>
</dbReference>
<sequence length="340" mass="38377">MMWYTECGKDGDVVLSSRVRLARNLKGIPFPARADEKQQEEVLTRCKNAVLESGSTLADTVKYIDLSVMQDYEKQAIAERHLISPQMMDSRIKRGLLLSDDNRLSILLNEEDHIRIQAMAAGFDLDACFSLADRVDDLIEESVEYAFDEQIGYLTCCPTNAGTGMRASVMVHLPGLTISGTINQMIDSLSQLGVTVRGLFGEGSKATGYLYQISNQLTLGAAEEDILEKFKQIVESVIGKEREMRTRLYNTDKYKLEDRLMRSYGILSHAVLLSSEEAMKRLSDVRMGIELGIIKNIKLEQLNEVTYEILPANIMLKYNLPDANERDLKRAEIVRERMCS</sequence>
<gene>
    <name evidence="5" type="primary">mcsB</name>
    <name evidence="8" type="ORF">INF28_02650</name>
</gene>
<comment type="similarity">
    <text evidence="5 6">Belongs to the ATP:guanido phosphotransferase family.</text>
</comment>
<feature type="binding site" evidence="5 6">
    <location>
        <begin position="166"/>
        <end position="170"/>
    </location>
    <ligand>
        <name>ATP</name>
        <dbReference type="ChEBI" id="CHEBI:30616"/>
    </ligand>
</feature>
<dbReference type="PANTHER" id="PTHR11547:SF38">
    <property type="entry name" value="ARGININE KINASE 1-RELATED"/>
    <property type="match status" value="1"/>
</dbReference>
<dbReference type="GO" id="GO:0046314">
    <property type="term" value="P:phosphocreatine biosynthetic process"/>
    <property type="evidence" value="ECO:0007669"/>
    <property type="project" value="InterPro"/>
</dbReference>
<dbReference type="InterPro" id="IPR000749">
    <property type="entry name" value="ATP-guanido_PTrfase"/>
</dbReference>
<dbReference type="GO" id="GO:1990424">
    <property type="term" value="F:protein arginine kinase activity"/>
    <property type="evidence" value="ECO:0007669"/>
    <property type="project" value="UniProtKB-EC"/>
</dbReference>
<dbReference type="AlphaFoldDB" id="A0A9D5M0T9"/>
<evidence type="ECO:0000256" key="6">
    <source>
        <dbReference type="PROSITE-ProRule" id="PRU00843"/>
    </source>
</evidence>
<keyword evidence="4 5" id="KW-0067">ATP-binding</keyword>
<keyword evidence="1 5" id="KW-0808">Transferase</keyword>
<dbReference type="Pfam" id="PF00217">
    <property type="entry name" value="ATP-gua_Ptrans"/>
    <property type="match status" value="1"/>
</dbReference>
<dbReference type="PANTHER" id="PTHR11547">
    <property type="entry name" value="ARGININE OR CREATINE KINASE"/>
    <property type="match status" value="1"/>
</dbReference>
<evidence type="ECO:0000313" key="9">
    <source>
        <dbReference type="Proteomes" id="UP000806542"/>
    </source>
</evidence>
<dbReference type="GO" id="GO:0004111">
    <property type="term" value="F:creatine kinase activity"/>
    <property type="evidence" value="ECO:0007669"/>
    <property type="project" value="InterPro"/>
</dbReference>
<protein>
    <recommendedName>
        <fullName evidence="5">Protein-arginine kinase</fullName>
        <ecNumber evidence="5">2.7.14.1</ecNumber>
    </recommendedName>
</protein>
<keyword evidence="9" id="KW-1185">Reference proteome</keyword>
<evidence type="ECO:0000256" key="4">
    <source>
        <dbReference type="ARBA" id="ARBA00022840"/>
    </source>
</evidence>
<evidence type="ECO:0000256" key="3">
    <source>
        <dbReference type="ARBA" id="ARBA00022777"/>
    </source>
</evidence>
<dbReference type="InterPro" id="IPR022414">
    <property type="entry name" value="ATP-guanido_PTrfase_cat"/>
</dbReference>
<keyword evidence="5" id="KW-0021">Allosteric enzyme</keyword>
<proteinExistence type="inferred from homology"/>
<feature type="binding site" evidence="5 6">
    <location>
        <position position="115"/>
    </location>
    <ligand>
        <name>ATP</name>
        <dbReference type="ChEBI" id="CHEBI:30616"/>
    </ligand>
</feature>
<feature type="short sequence motif" description="RDXXRA motif of the pArg binding pocket involved in allosteric regulation" evidence="5">
    <location>
        <begin position="326"/>
        <end position="331"/>
    </location>
</feature>
<comment type="catalytic activity">
    <reaction evidence="5">
        <text>L-arginyl-[protein] + ATP = N(omega)-phospho-L-arginyl-[protein] + ADP + H(+)</text>
        <dbReference type="Rhea" id="RHEA:43384"/>
        <dbReference type="Rhea" id="RHEA-COMP:10532"/>
        <dbReference type="Rhea" id="RHEA-COMP:10533"/>
        <dbReference type="ChEBI" id="CHEBI:15378"/>
        <dbReference type="ChEBI" id="CHEBI:29965"/>
        <dbReference type="ChEBI" id="CHEBI:30616"/>
        <dbReference type="ChEBI" id="CHEBI:83226"/>
        <dbReference type="ChEBI" id="CHEBI:456216"/>
        <dbReference type="EC" id="2.7.14.1"/>
    </reaction>
</comment>
<evidence type="ECO:0000313" key="8">
    <source>
        <dbReference type="EMBL" id="MBE5039368.1"/>
    </source>
</evidence>
<dbReference type="GO" id="GO:0005524">
    <property type="term" value="F:ATP binding"/>
    <property type="evidence" value="ECO:0007669"/>
    <property type="project" value="UniProtKB-UniRule"/>
</dbReference>
<feature type="binding site" evidence="5 6">
    <location>
        <position position="81"/>
    </location>
    <ligand>
        <name>ATP</name>
        <dbReference type="ChEBI" id="CHEBI:30616"/>
    </ligand>
</feature>
<dbReference type="EC" id="2.7.14.1" evidence="5"/>
<keyword evidence="2 5" id="KW-0547">Nucleotide-binding</keyword>
<dbReference type="Proteomes" id="UP000806542">
    <property type="component" value="Unassembled WGS sequence"/>
</dbReference>
<dbReference type="NCBIfam" id="NF002194">
    <property type="entry name" value="PRK01059.1-4"/>
    <property type="match status" value="1"/>
</dbReference>
<dbReference type="InterPro" id="IPR014746">
    <property type="entry name" value="Gln_synth/guanido_kin_cat_dom"/>
</dbReference>
<evidence type="ECO:0000256" key="5">
    <source>
        <dbReference type="HAMAP-Rule" id="MF_00602"/>
    </source>
</evidence>
<comment type="caution">
    <text evidence="8">The sequence shown here is derived from an EMBL/GenBank/DDBJ whole genome shotgun (WGS) entry which is preliminary data.</text>
</comment>
<evidence type="ECO:0000259" key="7">
    <source>
        <dbReference type="PROSITE" id="PS51510"/>
    </source>
</evidence>
<dbReference type="RefSeq" id="WP_226391927.1">
    <property type="nucleotide sequence ID" value="NZ_JADCKB010000003.1"/>
</dbReference>
<dbReference type="HAMAP" id="MF_00602">
    <property type="entry name" value="Prot_Arg_kinase"/>
    <property type="match status" value="1"/>
</dbReference>
<dbReference type="PROSITE" id="PS51510">
    <property type="entry name" value="PHOSPHAGEN_KINASE_C"/>
    <property type="match status" value="1"/>
</dbReference>
<dbReference type="CDD" id="cd07930">
    <property type="entry name" value="bacterial_phosphagen_kinase"/>
    <property type="match status" value="1"/>
</dbReference>
<evidence type="ECO:0000256" key="2">
    <source>
        <dbReference type="ARBA" id="ARBA00022741"/>
    </source>
</evidence>
<comment type="function">
    <text evidence="5">Catalyzes the specific phosphorylation of arginine residues in proteins.</text>
</comment>
<organism evidence="8 9">
    <name type="scientific">Ructibacterium gallinarum</name>
    <dbReference type="NCBI Taxonomy" id="2779355"/>
    <lineage>
        <taxon>Bacteria</taxon>
        <taxon>Bacillati</taxon>
        <taxon>Bacillota</taxon>
        <taxon>Clostridia</taxon>
        <taxon>Eubacteriales</taxon>
        <taxon>Oscillospiraceae</taxon>
        <taxon>Ructibacterium</taxon>
    </lineage>
</organism>